<keyword evidence="10" id="KW-1185">Reference proteome</keyword>
<dbReference type="InterPro" id="IPR005490">
    <property type="entry name" value="LD_TPept_cat_dom"/>
</dbReference>
<protein>
    <submittedName>
        <fullName evidence="9">L,D-transpeptidase family protein</fullName>
    </submittedName>
</protein>
<dbReference type="Proteomes" id="UP000436016">
    <property type="component" value="Unassembled WGS sequence"/>
</dbReference>
<comment type="similarity">
    <text evidence="2">Belongs to the YkuD family.</text>
</comment>
<dbReference type="GO" id="GO:0004180">
    <property type="term" value="F:carboxypeptidase activity"/>
    <property type="evidence" value="ECO:0007669"/>
    <property type="project" value="UniProtKB-ARBA"/>
</dbReference>
<keyword evidence="3" id="KW-0808">Transferase</keyword>
<evidence type="ECO:0000256" key="2">
    <source>
        <dbReference type="ARBA" id="ARBA00005992"/>
    </source>
</evidence>
<dbReference type="AlphaFoldDB" id="A0A6B0TK49"/>
<reference evidence="9 10" key="1">
    <citation type="submission" date="2019-12" db="EMBL/GenBank/DDBJ databases">
        <title>Strain KN286 was isolated from seawater, which was collected from Caroline Seamount in the tropical western Pacific.</title>
        <authorList>
            <person name="Wang Q."/>
        </authorList>
    </citation>
    <scope>NUCLEOTIDE SEQUENCE [LARGE SCALE GENOMIC DNA]</scope>
    <source>
        <strain evidence="9 10">KN286</strain>
    </source>
</reference>
<dbReference type="EMBL" id="WUWG01000001">
    <property type="protein sequence ID" value="MXU64827.1"/>
    <property type="molecule type" value="Genomic_DNA"/>
</dbReference>
<dbReference type="PANTHER" id="PTHR38589">
    <property type="entry name" value="BLR0621 PROTEIN"/>
    <property type="match status" value="1"/>
</dbReference>
<evidence type="ECO:0000313" key="9">
    <source>
        <dbReference type="EMBL" id="MXU64827.1"/>
    </source>
</evidence>
<feature type="domain" description="L,D-TPase catalytic" evidence="8">
    <location>
        <begin position="1"/>
        <end position="157"/>
    </location>
</feature>
<dbReference type="PROSITE" id="PS52029">
    <property type="entry name" value="LD_TPASE"/>
    <property type="match status" value="1"/>
</dbReference>
<dbReference type="Pfam" id="PF03734">
    <property type="entry name" value="YkuD"/>
    <property type="match status" value="1"/>
</dbReference>
<dbReference type="InterPro" id="IPR038063">
    <property type="entry name" value="Transpep_catalytic_dom"/>
</dbReference>
<proteinExistence type="inferred from homology"/>
<evidence type="ECO:0000256" key="1">
    <source>
        <dbReference type="ARBA" id="ARBA00004752"/>
    </source>
</evidence>
<evidence type="ECO:0000256" key="4">
    <source>
        <dbReference type="ARBA" id="ARBA00022960"/>
    </source>
</evidence>
<dbReference type="GO" id="GO:0009252">
    <property type="term" value="P:peptidoglycan biosynthetic process"/>
    <property type="evidence" value="ECO:0007669"/>
    <property type="project" value="UniProtKB-UniPathway"/>
</dbReference>
<dbReference type="PANTHER" id="PTHR38589:SF1">
    <property type="entry name" value="BLR0621 PROTEIN"/>
    <property type="match status" value="1"/>
</dbReference>
<dbReference type="UniPathway" id="UPA00219"/>
<evidence type="ECO:0000313" key="10">
    <source>
        <dbReference type="Proteomes" id="UP000436016"/>
    </source>
</evidence>
<comment type="caution">
    <text evidence="9">The sequence shown here is derived from an EMBL/GenBank/DDBJ whole genome shotgun (WGS) entry which is preliminary data.</text>
</comment>
<dbReference type="GO" id="GO:0016740">
    <property type="term" value="F:transferase activity"/>
    <property type="evidence" value="ECO:0007669"/>
    <property type="project" value="UniProtKB-KW"/>
</dbReference>
<gene>
    <name evidence="9" type="ORF">GSH16_05175</name>
</gene>
<keyword evidence="4 7" id="KW-0133">Cell shape</keyword>
<dbReference type="GO" id="GO:0071555">
    <property type="term" value="P:cell wall organization"/>
    <property type="evidence" value="ECO:0007669"/>
    <property type="project" value="UniProtKB-UniRule"/>
</dbReference>
<feature type="active site" description="Nucleophile" evidence="7">
    <location>
        <position position="133"/>
    </location>
</feature>
<dbReference type="SUPFAM" id="SSF141523">
    <property type="entry name" value="L,D-transpeptidase catalytic domain-like"/>
    <property type="match status" value="1"/>
</dbReference>
<accession>A0A6B0TK49</accession>
<feature type="active site" description="Proton donor/acceptor" evidence="7">
    <location>
        <position position="121"/>
    </location>
</feature>
<evidence type="ECO:0000256" key="3">
    <source>
        <dbReference type="ARBA" id="ARBA00022679"/>
    </source>
</evidence>
<keyword evidence="5 7" id="KW-0573">Peptidoglycan synthesis</keyword>
<comment type="pathway">
    <text evidence="1 7">Cell wall biogenesis; peptidoglycan biosynthesis.</text>
</comment>
<keyword evidence="6 7" id="KW-0961">Cell wall biogenesis/degradation</keyword>
<organism evidence="9 10">
    <name type="scientific">Oceanomicrobium pacificus</name>
    <dbReference type="NCBI Taxonomy" id="2692916"/>
    <lineage>
        <taxon>Bacteria</taxon>
        <taxon>Pseudomonadati</taxon>
        <taxon>Pseudomonadota</taxon>
        <taxon>Alphaproteobacteria</taxon>
        <taxon>Rhodobacterales</taxon>
        <taxon>Paracoccaceae</taxon>
        <taxon>Oceanomicrobium</taxon>
    </lineage>
</organism>
<sequence>MTVTRWGALYRGRRFACAIGRGGIGHKRGEGDNVTPVGTHRLTDVYVRGDRLQLPGARVIGPRALWCDAPDHPDYNTQVQAPFGASAERMHRPDPLYDIVGVLDFNRAPVRPGKGSAIFLHVWRGPRVPTAGCIAFARVDLVWILERWTEGSRVVVRG</sequence>
<name>A0A6B0TK49_9RHOB</name>
<evidence type="ECO:0000259" key="8">
    <source>
        <dbReference type="PROSITE" id="PS52029"/>
    </source>
</evidence>
<dbReference type="GO" id="GO:0008360">
    <property type="term" value="P:regulation of cell shape"/>
    <property type="evidence" value="ECO:0007669"/>
    <property type="project" value="UniProtKB-UniRule"/>
</dbReference>
<evidence type="ECO:0000256" key="5">
    <source>
        <dbReference type="ARBA" id="ARBA00022984"/>
    </source>
</evidence>
<evidence type="ECO:0000256" key="7">
    <source>
        <dbReference type="PROSITE-ProRule" id="PRU01373"/>
    </source>
</evidence>
<evidence type="ECO:0000256" key="6">
    <source>
        <dbReference type="ARBA" id="ARBA00023316"/>
    </source>
</evidence>